<dbReference type="SUPFAM" id="SSF53474">
    <property type="entry name" value="alpha/beta-Hydrolases"/>
    <property type="match status" value="1"/>
</dbReference>
<feature type="domain" description="Carboxylesterase type B" evidence="7">
    <location>
        <begin position="32"/>
        <end position="539"/>
    </location>
</feature>
<organism evidence="8">
    <name type="scientific">Zeugodacus cucurbitae</name>
    <name type="common">Melon fruit fly</name>
    <name type="synonym">Bactrocera cucurbitae</name>
    <dbReference type="NCBI Taxonomy" id="28588"/>
    <lineage>
        <taxon>Eukaryota</taxon>
        <taxon>Metazoa</taxon>
        <taxon>Ecdysozoa</taxon>
        <taxon>Arthropoda</taxon>
        <taxon>Hexapoda</taxon>
        <taxon>Insecta</taxon>
        <taxon>Pterygota</taxon>
        <taxon>Neoptera</taxon>
        <taxon>Endopterygota</taxon>
        <taxon>Diptera</taxon>
        <taxon>Brachycera</taxon>
        <taxon>Muscomorpha</taxon>
        <taxon>Tephritoidea</taxon>
        <taxon>Tephritidae</taxon>
        <taxon>Zeugodacus</taxon>
        <taxon>Zeugodacus</taxon>
    </lineage>
</organism>
<gene>
    <name evidence="8" type="primary">B1_24</name>
    <name evidence="8" type="ORF">g.5525</name>
</gene>
<dbReference type="InterPro" id="IPR019826">
    <property type="entry name" value="Carboxylesterase_B_AS"/>
</dbReference>
<keyword evidence="3 6" id="KW-0378">Hydrolase</keyword>
<evidence type="ECO:0000256" key="5">
    <source>
        <dbReference type="ARBA" id="ARBA00023180"/>
    </source>
</evidence>
<dbReference type="GO" id="GO:0052689">
    <property type="term" value="F:carboxylic ester hydrolase activity"/>
    <property type="evidence" value="ECO:0007669"/>
    <property type="project" value="UniProtKB-KW"/>
</dbReference>
<comment type="similarity">
    <text evidence="1 6">Belongs to the type-B carboxylesterase/lipase family.</text>
</comment>
<protein>
    <recommendedName>
        <fullName evidence="6">Carboxylic ester hydrolase</fullName>
        <ecNumber evidence="6">3.1.1.-</ecNumber>
    </recommendedName>
</protein>
<evidence type="ECO:0000256" key="1">
    <source>
        <dbReference type="ARBA" id="ARBA00005964"/>
    </source>
</evidence>
<dbReference type="EMBL" id="GBXI01005376">
    <property type="protein sequence ID" value="JAD08916.1"/>
    <property type="molecule type" value="Transcribed_RNA"/>
</dbReference>
<keyword evidence="2" id="KW-0719">Serine esterase</keyword>
<evidence type="ECO:0000256" key="3">
    <source>
        <dbReference type="ARBA" id="ARBA00022801"/>
    </source>
</evidence>
<evidence type="ECO:0000313" key="8">
    <source>
        <dbReference type="EMBL" id="JAD08916.1"/>
    </source>
</evidence>
<evidence type="ECO:0000256" key="4">
    <source>
        <dbReference type="ARBA" id="ARBA00023157"/>
    </source>
</evidence>
<accession>A0A0A1XD98</accession>
<dbReference type="PROSITE" id="PS00122">
    <property type="entry name" value="CARBOXYLESTERASE_B_1"/>
    <property type="match status" value="1"/>
</dbReference>
<dbReference type="EC" id="3.1.1.-" evidence="6"/>
<evidence type="ECO:0000259" key="7">
    <source>
        <dbReference type="Pfam" id="PF00135"/>
    </source>
</evidence>
<evidence type="ECO:0000256" key="2">
    <source>
        <dbReference type="ARBA" id="ARBA00022487"/>
    </source>
</evidence>
<keyword evidence="5" id="KW-0325">Glycoprotein</keyword>
<reference evidence="8" key="1">
    <citation type="submission" date="2014-11" db="EMBL/GenBank/DDBJ databases">
        <authorList>
            <person name="Geib S."/>
        </authorList>
    </citation>
    <scope>NUCLEOTIDE SEQUENCE</scope>
</reference>
<dbReference type="ESTHER" id="baccu-a0a0a1xd98">
    <property type="family name" value="Carb_B_Arthropoda"/>
</dbReference>
<dbReference type="Pfam" id="PF00135">
    <property type="entry name" value="COesterase"/>
    <property type="match status" value="1"/>
</dbReference>
<dbReference type="PANTHER" id="PTHR43142">
    <property type="entry name" value="CARBOXYLIC ESTER HYDROLASE"/>
    <property type="match status" value="1"/>
</dbReference>
<dbReference type="InterPro" id="IPR029058">
    <property type="entry name" value="AB_hydrolase_fold"/>
</dbReference>
<sequence>MLSNIGFIEKCRWRLKAYEHKYQQNRHTTDETSIVETEYGKVEGVKRLTIYEEPYYSFEGIPYAQPPVGELRFRAPQRPIPWEGVRDCKSTKDMAVQTHVITGTMEGAEDCLYLNVYTNNTQPDKRRPVMIWIHGGGLCTGEATREWYGPDYFMQKDIVLVTIQYRLGALGFLTLDTPECNVPGNAGLKDQVLAIKWVKNNCASFGGNPDCITVFGESAGATAAHCMMLTPQTQGLFHRVILMSGTALPLWETDEQKYRAFNLAKLAGYKGVDNDKHVLAFLRKCKAKDLIALESRTLSADDRAHNISTPFVYCVEPYVTPECVIVKPIREMMKTAWGNAIPMLVGHTSDEGLIFMQAAKLLASAAQKQKCYSLKSFIPYEVADNEESEKFEQKLRTAHVSGKTPTVEEYKNIIAYSYLHFPLYRLILSRLSHAAGAPLYLYRFDFDSEALPHPYRIFRMGRGLKGVAHGDELSYIFSNLYSQRMPKESGEYKTINRMISFWTQFARSGNPNDEEIPGMATLTWEPLKKSEPKLNSLNISDDLKFIEWPELPKAKLWASAYDKHTELLY</sequence>
<proteinExistence type="inferred from homology"/>
<dbReference type="FunFam" id="3.40.50.1820:FF:000092">
    <property type="entry name" value="Carboxylic ester hydrolase"/>
    <property type="match status" value="1"/>
</dbReference>
<keyword evidence="4" id="KW-1015">Disulfide bond</keyword>
<name>A0A0A1XD98_ZEUCU</name>
<reference evidence="8" key="2">
    <citation type="journal article" date="2015" name="Gigascience">
        <title>Reconstructing a comprehensive transcriptome assembly of a white-pupal translocated strain of the pest fruit fly Bactrocera cucurbitae.</title>
        <authorList>
            <person name="Sim S.B."/>
            <person name="Calla B."/>
            <person name="Hall B."/>
            <person name="DeRego T."/>
            <person name="Geib S.M."/>
        </authorList>
    </citation>
    <scope>NUCLEOTIDE SEQUENCE</scope>
</reference>
<evidence type="ECO:0000256" key="6">
    <source>
        <dbReference type="RuleBase" id="RU361235"/>
    </source>
</evidence>
<dbReference type="Gene3D" id="3.40.50.1820">
    <property type="entry name" value="alpha/beta hydrolase"/>
    <property type="match status" value="1"/>
</dbReference>
<dbReference type="InterPro" id="IPR002018">
    <property type="entry name" value="CarbesteraseB"/>
</dbReference>
<dbReference type="AlphaFoldDB" id="A0A0A1XD98"/>
<dbReference type="PANTHER" id="PTHR43142:SF1">
    <property type="entry name" value="CARBOXYLIC ESTER HYDROLASE"/>
    <property type="match status" value="1"/>
</dbReference>